<feature type="transmembrane region" description="Helical" evidence="1">
    <location>
        <begin position="32"/>
        <end position="51"/>
    </location>
</feature>
<proteinExistence type="predicted"/>
<sequence length="74" mass="8219">MEASSAYLMFLGVSCLLLSWALLLITAWKEDYAWGMFSLLLPPVGYGYALFRFAEAKETLLLASVGWLLVILGL</sequence>
<name>A0ABY6Q424_9GAMM</name>
<keyword evidence="1" id="KW-1133">Transmembrane helix</keyword>
<feature type="transmembrane region" description="Helical" evidence="1">
    <location>
        <begin position="7"/>
        <end position="26"/>
    </location>
</feature>
<evidence type="ECO:0000313" key="2">
    <source>
        <dbReference type="EMBL" id="UZP73349.1"/>
    </source>
</evidence>
<dbReference type="Proteomes" id="UP001317963">
    <property type="component" value="Chromosome"/>
</dbReference>
<reference evidence="2 3" key="1">
    <citation type="submission" date="2019-02" db="EMBL/GenBank/DDBJ databases">
        <title>Halieaceae_genomes.</title>
        <authorList>
            <person name="Li S.-H."/>
        </authorList>
    </citation>
    <scope>NUCLEOTIDE SEQUENCE [LARGE SCALE GENOMIC DNA]</scope>
    <source>
        <strain evidence="2 3">JH123</strain>
    </source>
</reference>
<keyword evidence="1" id="KW-0812">Transmembrane</keyword>
<evidence type="ECO:0000256" key="1">
    <source>
        <dbReference type="SAM" id="Phobius"/>
    </source>
</evidence>
<dbReference type="RefSeq" id="WP_279242127.1">
    <property type="nucleotide sequence ID" value="NZ_CP036501.1"/>
</dbReference>
<keyword evidence="3" id="KW-1185">Reference proteome</keyword>
<accession>A0ABY6Q424</accession>
<organism evidence="2 3">
    <name type="scientific">Candidatus Paraluminiphilus aquimaris</name>
    <dbReference type="NCBI Taxonomy" id="2518994"/>
    <lineage>
        <taxon>Bacteria</taxon>
        <taxon>Pseudomonadati</taxon>
        <taxon>Pseudomonadota</taxon>
        <taxon>Gammaproteobacteria</taxon>
        <taxon>Cellvibrionales</taxon>
        <taxon>Halieaceae</taxon>
        <taxon>Candidatus Paraluminiphilus</taxon>
    </lineage>
</organism>
<evidence type="ECO:0000313" key="3">
    <source>
        <dbReference type="Proteomes" id="UP001317963"/>
    </source>
</evidence>
<dbReference type="EMBL" id="CP036501">
    <property type="protein sequence ID" value="UZP73349.1"/>
    <property type="molecule type" value="Genomic_DNA"/>
</dbReference>
<keyword evidence="1" id="KW-0472">Membrane</keyword>
<gene>
    <name evidence="2" type="ORF">E0F26_00745</name>
</gene>
<protein>
    <submittedName>
        <fullName evidence="2">Uncharacterized protein</fullName>
    </submittedName>
</protein>